<gene>
    <name evidence="1" type="ORF">AVEN_217274_1</name>
</gene>
<sequence>MSLIRLKSRFGETRGLFWDGSLNFEPLSGDEDDTSAVSPLPKLQDRTHGRTFGHYVSFNVQQARYAAATTCELARNRPHTVESGFEPEILQPRNQGLAIRLPRPPCSCKLHGIHRQLTPTLAFRILKPSACSPNWIYYNIEDETQGSRTRKNVEDLPYLFPKTEKTTQRHPRRNELGNKTARPYAILEGSRKCGTVSIGHQCVTDKDLLSRVDRFQSTPWRKA</sequence>
<organism evidence="1 2">
    <name type="scientific">Araneus ventricosus</name>
    <name type="common">Orbweaver spider</name>
    <name type="synonym">Epeira ventricosa</name>
    <dbReference type="NCBI Taxonomy" id="182803"/>
    <lineage>
        <taxon>Eukaryota</taxon>
        <taxon>Metazoa</taxon>
        <taxon>Ecdysozoa</taxon>
        <taxon>Arthropoda</taxon>
        <taxon>Chelicerata</taxon>
        <taxon>Arachnida</taxon>
        <taxon>Araneae</taxon>
        <taxon>Araneomorphae</taxon>
        <taxon>Entelegynae</taxon>
        <taxon>Araneoidea</taxon>
        <taxon>Araneidae</taxon>
        <taxon>Araneus</taxon>
    </lineage>
</organism>
<evidence type="ECO:0000313" key="2">
    <source>
        <dbReference type="Proteomes" id="UP000499080"/>
    </source>
</evidence>
<proteinExistence type="predicted"/>
<accession>A0A4Y2WUW6</accession>
<dbReference type="Proteomes" id="UP000499080">
    <property type="component" value="Unassembled WGS sequence"/>
</dbReference>
<comment type="caution">
    <text evidence="1">The sequence shown here is derived from an EMBL/GenBank/DDBJ whole genome shotgun (WGS) entry which is preliminary data.</text>
</comment>
<protein>
    <submittedName>
        <fullName evidence="1">Uncharacterized protein</fullName>
    </submittedName>
</protein>
<reference evidence="1 2" key="1">
    <citation type="journal article" date="2019" name="Sci. Rep.">
        <title>Orb-weaving spider Araneus ventricosus genome elucidates the spidroin gene catalogue.</title>
        <authorList>
            <person name="Kono N."/>
            <person name="Nakamura H."/>
            <person name="Ohtoshi R."/>
            <person name="Moran D.A.P."/>
            <person name="Shinohara A."/>
            <person name="Yoshida Y."/>
            <person name="Fujiwara M."/>
            <person name="Mori M."/>
            <person name="Tomita M."/>
            <person name="Arakawa K."/>
        </authorList>
    </citation>
    <scope>NUCLEOTIDE SEQUENCE [LARGE SCALE GENOMIC DNA]</scope>
</reference>
<dbReference type="EMBL" id="BGPR01066440">
    <property type="protein sequence ID" value="GBO40991.1"/>
    <property type="molecule type" value="Genomic_DNA"/>
</dbReference>
<evidence type="ECO:0000313" key="1">
    <source>
        <dbReference type="EMBL" id="GBO40991.1"/>
    </source>
</evidence>
<dbReference type="AlphaFoldDB" id="A0A4Y2WUW6"/>
<keyword evidence="2" id="KW-1185">Reference proteome</keyword>
<name>A0A4Y2WUW6_ARAVE</name>